<comment type="function">
    <text evidence="3">Acetylates the N-terminal alanine of ribosomal protein bS18.</text>
</comment>
<dbReference type="SUPFAM" id="SSF55729">
    <property type="entry name" value="Acyl-CoA N-acyltransferases (Nat)"/>
    <property type="match status" value="1"/>
</dbReference>
<comment type="catalytic activity">
    <reaction evidence="3">
        <text>N-terminal L-alanyl-[ribosomal protein bS18] + acetyl-CoA = N-terminal N(alpha)-acetyl-L-alanyl-[ribosomal protein bS18] + CoA + H(+)</text>
        <dbReference type="Rhea" id="RHEA:43756"/>
        <dbReference type="Rhea" id="RHEA-COMP:10676"/>
        <dbReference type="Rhea" id="RHEA-COMP:10677"/>
        <dbReference type="ChEBI" id="CHEBI:15378"/>
        <dbReference type="ChEBI" id="CHEBI:57287"/>
        <dbReference type="ChEBI" id="CHEBI:57288"/>
        <dbReference type="ChEBI" id="CHEBI:64718"/>
        <dbReference type="ChEBI" id="CHEBI:83683"/>
        <dbReference type="EC" id="2.3.1.266"/>
    </reaction>
</comment>
<dbReference type="NCBIfam" id="TIGR01575">
    <property type="entry name" value="rimI"/>
    <property type="match status" value="1"/>
</dbReference>
<dbReference type="RefSeq" id="WP_332290406.1">
    <property type="nucleotide sequence ID" value="NZ_JAZIBG010000028.1"/>
</dbReference>
<dbReference type="Pfam" id="PF00583">
    <property type="entry name" value="Acetyltransf_1"/>
    <property type="match status" value="1"/>
</dbReference>
<protein>
    <recommendedName>
        <fullName evidence="3">[Ribosomal protein bS18]-alanine N-acetyltransferase</fullName>
        <ecNumber evidence="3">2.3.1.266</ecNumber>
    </recommendedName>
</protein>
<dbReference type="HAMAP" id="MF_02210">
    <property type="entry name" value="RimI"/>
    <property type="match status" value="1"/>
</dbReference>
<keyword evidence="6" id="KW-1185">Reference proteome</keyword>
<comment type="caution">
    <text evidence="5">The sequence shown here is derived from an EMBL/GenBank/DDBJ whole genome shotgun (WGS) entry which is preliminary data.</text>
</comment>
<keyword evidence="3" id="KW-0963">Cytoplasm</keyword>
<keyword evidence="2 3" id="KW-0012">Acyltransferase</keyword>
<dbReference type="Proteomes" id="UP001336250">
    <property type="component" value="Unassembled WGS sequence"/>
</dbReference>
<name>A0AAW9QHW9_9BURK</name>
<comment type="subcellular location">
    <subcellularLocation>
        <location evidence="3">Cytoplasm</location>
    </subcellularLocation>
</comment>
<feature type="domain" description="N-acetyltransferase" evidence="4">
    <location>
        <begin position="13"/>
        <end position="160"/>
    </location>
</feature>
<dbReference type="InterPro" id="IPR000182">
    <property type="entry name" value="GNAT_dom"/>
</dbReference>
<proteinExistence type="inferred from homology"/>
<comment type="caution">
    <text evidence="3">Lacks conserved residue(s) required for the propagation of feature annotation.</text>
</comment>
<evidence type="ECO:0000256" key="3">
    <source>
        <dbReference type="HAMAP-Rule" id="MF_02210"/>
    </source>
</evidence>
<keyword evidence="1 3" id="KW-0808">Transferase</keyword>
<reference evidence="5 6" key="1">
    <citation type="submission" date="2024-02" db="EMBL/GenBank/DDBJ databases">
        <title>Genome sequence of Aquincola sp. MAHUQ-54.</title>
        <authorList>
            <person name="Huq M.A."/>
        </authorList>
    </citation>
    <scope>NUCLEOTIDE SEQUENCE [LARGE SCALE GENOMIC DNA]</scope>
    <source>
        <strain evidence="5 6">MAHUQ-54</strain>
    </source>
</reference>
<dbReference type="GO" id="GO:0005737">
    <property type="term" value="C:cytoplasm"/>
    <property type="evidence" value="ECO:0007669"/>
    <property type="project" value="UniProtKB-SubCell"/>
</dbReference>
<evidence type="ECO:0000256" key="1">
    <source>
        <dbReference type="ARBA" id="ARBA00022679"/>
    </source>
</evidence>
<keyword evidence="5" id="KW-0687">Ribonucleoprotein</keyword>
<accession>A0AAW9QHW9</accession>
<keyword evidence="5" id="KW-0689">Ribosomal protein</keyword>
<dbReference type="InterPro" id="IPR043690">
    <property type="entry name" value="RimI"/>
</dbReference>
<feature type="active site" description="Proton acceptor" evidence="3">
    <location>
        <position position="115"/>
    </location>
</feature>
<dbReference type="InterPro" id="IPR016181">
    <property type="entry name" value="Acyl_CoA_acyltransferase"/>
</dbReference>
<evidence type="ECO:0000313" key="5">
    <source>
        <dbReference type="EMBL" id="MEF7615239.1"/>
    </source>
</evidence>
<dbReference type="GO" id="GO:0008999">
    <property type="term" value="F:protein-N-terminal-alanine acetyltransferase activity"/>
    <property type="evidence" value="ECO:0007669"/>
    <property type="project" value="UniProtKB-UniRule"/>
</dbReference>
<feature type="binding site" evidence="3">
    <location>
        <position position="120"/>
    </location>
    <ligand>
        <name>acetyl-CoA</name>
        <dbReference type="ChEBI" id="CHEBI:57288"/>
    </ligand>
</feature>
<dbReference type="GO" id="GO:0005840">
    <property type="term" value="C:ribosome"/>
    <property type="evidence" value="ECO:0007669"/>
    <property type="project" value="UniProtKB-KW"/>
</dbReference>
<dbReference type="PROSITE" id="PS51186">
    <property type="entry name" value="GNAT"/>
    <property type="match status" value="1"/>
</dbReference>
<dbReference type="Gene3D" id="3.40.630.30">
    <property type="match status" value="1"/>
</dbReference>
<gene>
    <name evidence="3 5" type="primary">rimI</name>
    <name evidence="5" type="ORF">V4F39_15055</name>
</gene>
<dbReference type="EC" id="2.3.1.266" evidence="3"/>
<comment type="similarity">
    <text evidence="3">Belongs to the acetyltransferase family. RimI subfamily.</text>
</comment>
<dbReference type="InterPro" id="IPR050832">
    <property type="entry name" value="Bact_Acetyltransf"/>
</dbReference>
<dbReference type="AlphaFoldDB" id="A0AAW9QHW9"/>
<evidence type="ECO:0000256" key="2">
    <source>
        <dbReference type="ARBA" id="ARBA00023315"/>
    </source>
</evidence>
<dbReference type="PANTHER" id="PTHR43877">
    <property type="entry name" value="AMINOALKYLPHOSPHONATE N-ACETYLTRANSFERASE-RELATED-RELATED"/>
    <property type="match status" value="1"/>
</dbReference>
<sequence>MSALLQAVPPPPWRRSPMTLSMLDAVLAVEQAAYPFPWSRGNFIDSLAAGYAASVLCAADGALIAYDVAMRGVDEMHLLNLTVAPCWQRQGHGRTLLDALAADARAAGLSRLLLEVRTSNEPARLLYEKTGFRHIGLRRGYYPAPGGQREDALVMALDLGAFDALE</sequence>
<dbReference type="InterPro" id="IPR006464">
    <property type="entry name" value="AcTrfase_RimI/Ard1"/>
</dbReference>
<dbReference type="EMBL" id="JAZIBG010000028">
    <property type="protein sequence ID" value="MEF7615239.1"/>
    <property type="molecule type" value="Genomic_DNA"/>
</dbReference>
<evidence type="ECO:0000313" key="6">
    <source>
        <dbReference type="Proteomes" id="UP001336250"/>
    </source>
</evidence>
<organism evidence="5 6">
    <name type="scientific">Aquincola agrisoli</name>
    <dbReference type="NCBI Taxonomy" id="3119538"/>
    <lineage>
        <taxon>Bacteria</taxon>
        <taxon>Pseudomonadati</taxon>
        <taxon>Pseudomonadota</taxon>
        <taxon>Betaproteobacteria</taxon>
        <taxon>Burkholderiales</taxon>
        <taxon>Sphaerotilaceae</taxon>
        <taxon>Aquincola</taxon>
    </lineage>
</organism>
<feature type="active site" description="Proton donor" evidence="3">
    <location>
        <position position="127"/>
    </location>
</feature>
<evidence type="ECO:0000259" key="4">
    <source>
        <dbReference type="PROSITE" id="PS51186"/>
    </source>
</evidence>